<dbReference type="Gene3D" id="3.30.420.40">
    <property type="match status" value="2"/>
</dbReference>
<gene>
    <name evidence="5" type="ORF">CBR_g29940</name>
</gene>
<comment type="caution">
    <text evidence="5">The sequence shown here is derived from an EMBL/GenBank/DDBJ whole genome shotgun (WGS) entry which is preliminary data.</text>
</comment>
<dbReference type="STRING" id="69332.A0A388LBH3"/>
<dbReference type="Gene3D" id="3.90.640.10">
    <property type="entry name" value="Actin, Chain A, domain 4"/>
    <property type="match status" value="1"/>
</dbReference>
<name>A0A388LBH3_CHABU</name>
<dbReference type="CDD" id="cd24028">
    <property type="entry name" value="ASKHA_NBD_HSP70_HSPA1-like"/>
    <property type="match status" value="1"/>
</dbReference>
<dbReference type="EMBL" id="BFEA01000325">
    <property type="protein sequence ID" value="GBG79675.1"/>
    <property type="molecule type" value="Genomic_DNA"/>
</dbReference>
<dbReference type="Proteomes" id="UP000265515">
    <property type="component" value="Unassembled WGS sequence"/>
</dbReference>
<dbReference type="FunFam" id="3.90.640.10:FF:000003">
    <property type="entry name" value="Molecular chaperone DnaK"/>
    <property type="match status" value="1"/>
</dbReference>
<sequence length="711" mass="77709">MGISASRGGYLLMDSSQNDSTWDGKSAEKFEGPAVGIDLGTTNSCVGVWHDGHVAIIPNDYGKSTTPSCVAFTEDGRILVGDSAKDQVAGNAANTLFQVKRWIGRRFEDLCKYAAAPLWPYSLTMAAADPDDATGGGGSGGGDGVGCLIELWQQNKKKTYAPEEISAMILSKMKEIAQAHLKCSVSSAVVAVPANFTQAQKLATKDSARLAGFECVRLITEPSAAALAYAVRTSGSSAIASDYCEGGGGLVGGLVRRKGRLRIRNLDDNGALSKTVMVVDWGGGTFDVSVMRMGNREFRVIAVAGDTQLGGQDIDDLMVAHFAEEFRRVRGFSVQEDAEAMQRIRSRCEAMKHTLSAATCADAMLEGLCGIGGSFEMKMTRAELEEMSMPVLDKCMNLVDRALKDAGVRKTDIAKVILAGGSMRMPKIQELLSTFFAHKTLCKVIHPDECVAYGAAVQAALITGDIVMDVKDLTLVEAVPVTIGFGQESEKYVRVIERNTPYPTRVVRKNWQTTYDGAKSCHLFVYEGEREKANENNLLGKLFLSGLQPGPPGSGRERVALEAILEIDDDGILTATFRTRTRRRRIQSQSSGDGGGDGQHRSSERSITKSFGRKWGTFGAAEAQAVMREAMQCAEDDRADVAKTTARCRLLQYVYRTRWRLSLITDPKRRDRLRELLDVEESWWEVNKDTLLEVAEYSERRKRLEKACGRF</sequence>
<dbReference type="PRINTS" id="PR00301">
    <property type="entry name" value="HEATSHOCK70"/>
</dbReference>
<dbReference type="SUPFAM" id="SSF100920">
    <property type="entry name" value="Heat shock protein 70kD (HSP70), peptide-binding domain"/>
    <property type="match status" value="1"/>
</dbReference>
<keyword evidence="2 3" id="KW-0067">ATP-binding</keyword>
<proteinExistence type="inferred from homology"/>
<evidence type="ECO:0000313" key="6">
    <source>
        <dbReference type="Proteomes" id="UP000265515"/>
    </source>
</evidence>
<dbReference type="InterPro" id="IPR018181">
    <property type="entry name" value="Heat_shock_70_CS"/>
</dbReference>
<dbReference type="InterPro" id="IPR043129">
    <property type="entry name" value="ATPase_NBD"/>
</dbReference>
<evidence type="ECO:0000256" key="3">
    <source>
        <dbReference type="RuleBase" id="RU003322"/>
    </source>
</evidence>
<comment type="similarity">
    <text evidence="3">Belongs to the heat shock protein 70 family.</text>
</comment>
<evidence type="ECO:0000256" key="4">
    <source>
        <dbReference type="SAM" id="MobiDB-lite"/>
    </source>
</evidence>
<dbReference type="PROSITE" id="PS00297">
    <property type="entry name" value="HSP70_1"/>
    <property type="match status" value="1"/>
</dbReference>
<dbReference type="AlphaFoldDB" id="A0A388LBH3"/>
<keyword evidence="1 3" id="KW-0547">Nucleotide-binding</keyword>
<reference evidence="5 6" key="1">
    <citation type="journal article" date="2018" name="Cell">
        <title>The Chara Genome: Secondary Complexity and Implications for Plant Terrestrialization.</title>
        <authorList>
            <person name="Nishiyama T."/>
            <person name="Sakayama H."/>
            <person name="Vries J.D."/>
            <person name="Buschmann H."/>
            <person name="Saint-Marcoux D."/>
            <person name="Ullrich K.K."/>
            <person name="Haas F.B."/>
            <person name="Vanderstraeten L."/>
            <person name="Becker D."/>
            <person name="Lang D."/>
            <person name="Vosolsobe S."/>
            <person name="Rombauts S."/>
            <person name="Wilhelmsson P.K.I."/>
            <person name="Janitza P."/>
            <person name="Kern R."/>
            <person name="Heyl A."/>
            <person name="Rumpler F."/>
            <person name="Villalobos L.I.A.C."/>
            <person name="Clay J.M."/>
            <person name="Skokan R."/>
            <person name="Toyoda A."/>
            <person name="Suzuki Y."/>
            <person name="Kagoshima H."/>
            <person name="Schijlen E."/>
            <person name="Tajeshwar N."/>
            <person name="Catarino B."/>
            <person name="Hetherington A.J."/>
            <person name="Saltykova A."/>
            <person name="Bonnot C."/>
            <person name="Breuninger H."/>
            <person name="Symeonidi A."/>
            <person name="Radhakrishnan G.V."/>
            <person name="Van Nieuwerburgh F."/>
            <person name="Deforce D."/>
            <person name="Chang C."/>
            <person name="Karol K.G."/>
            <person name="Hedrich R."/>
            <person name="Ulvskov P."/>
            <person name="Glockner G."/>
            <person name="Delwiche C.F."/>
            <person name="Petrasek J."/>
            <person name="Van de Peer Y."/>
            <person name="Friml J."/>
            <person name="Beilby M."/>
            <person name="Dolan L."/>
            <person name="Kohara Y."/>
            <person name="Sugano S."/>
            <person name="Fujiyama A."/>
            <person name="Delaux P.-M."/>
            <person name="Quint M."/>
            <person name="TheiBen G."/>
            <person name="Hagemann M."/>
            <person name="Harholt J."/>
            <person name="Dunand C."/>
            <person name="Zachgo S."/>
            <person name="Langdale J."/>
            <person name="Maumus F."/>
            <person name="Straeten D.V.D."/>
            <person name="Gould S.B."/>
            <person name="Rensing S.A."/>
        </authorList>
    </citation>
    <scope>NUCLEOTIDE SEQUENCE [LARGE SCALE GENOMIC DNA]</scope>
    <source>
        <strain evidence="5 6">S276</strain>
    </source>
</reference>
<protein>
    <submittedName>
        <fullName evidence="5">Uncharacterized protein</fullName>
    </submittedName>
</protein>
<evidence type="ECO:0000256" key="2">
    <source>
        <dbReference type="ARBA" id="ARBA00022840"/>
    </source>
</evidence>
<keyword evidence="6" id="KW-1185">Reference proteome</keyword>
<dbReference type="PANTHER" id="PTHR19375">
    <property type="entry name" value="HEAT SHOCK PROTEIN 70KDA"/>
    <property type="match status" value="1"/>
</dbReference>
<accession>A0A388LBH3</accession>
<evidence type="ECO:0000256" key="1">
    <source>
        <dbReference type="ARBA" id="ARBA00022741"/>
    </source>
</evidence>
<dbReference type="InterPro" id="IPR013126">
    <property type="entry name" value="Hsp_70_fam"/>
</dbReference>
<organism evidence="5 6">
    <name type="scientific">Chara braunii</name>
    <name type="common">Braun's stonewort</name>
    <dbReference type="NCBI Taxonomy" id="69332"/>
    <lineage>
        <taxon>Eukaryota</taxon>
        <taxon>Viridiplantae</taxon>
        <taxon>Streptophyta</taxon>
        <taxon>Charophyceae</taxon>
        <taxon>Charales</taxon>
        <taxon>Characeae</taxon>
        <taxon>Chara</taxon>
    </lineage>
</organism>
<dbReference type="GO" id="GO:0005524">
    <property type="term" value="F:ATP binding"/>
    <property type="evidence" value="ECO:0007669"/>
    <property type="project" value="UniProtKB-KW"/>
</dbReference>
<evidence type="ECO:0000313" key="5">
    <source>
        <dbReference type="EMBL" id="GBG79675.1"/>
    </source>
</evidence>
<dbReference type="Gramene" id="GBG79675">
    <property type="protein sequence ID" value="GBG79675"/>
    <property type="gene ID" value="CBR_g29940"/>
</dbReference>
<dbReference type="InterPro" id="IPR029047">
    <property type="entry name" value="HSP70_peptide-bd_sf"/>
</dbReference>
<feature type="compositionally biased region" description="Basic and acidic residues" evidence="4">
    <location>
        <begin position="598"/>
        <end position="607"/>
    </location>
</feature>
<dbReference type="SUPFAM" id="SSF53067">
    <property type="entry name" value="Actin-like ATPase domain"/>
    <property type="match status" value="2"/>
</dbReference>
<dbReference type="GO" id="GO:0140662">
    <property type="term" value="F:ATP-dependent protein folding chaperone"/>
    <property type="evidence" value="ECO:0007669"/>
    <property type="project" value="InterPro"/>
</dbReference>
<dbReference type="Pfam" id="PF00012">
    <property type="entry name" value="HSP70"/>
    <property type="match status" value="1"/>
</dbReference>
<dbReference type="Gene3D" id="2.60.34.10">
    <property type="entry name" value="Substrate Binding Domain Of DNAk, Chain A, domain 1"/>
    <property type="match status" value="1"/>
</dbReference>
<feature type="region of interest" description="Disordered" evidence="4">
    <location>
        <begin position="581"/>
        <end position="607"/>
    </location>
</feature>